<name>A0A1L7XUX8_9HELO</name>
<gene>
    <name evidence="6" type="ORF">PAC_18734</name>
</gene>
<dbReference type="SUPFAM" id="SSF53474">
    <property type="entry name" value="alpha/beta-Hydrolases"/>
    <property type="match status" value="1"/>
</dbReference>
<comment type="similarity">
    <text evidence="1">Belongs to the peptidase S33 family.</text>
</comment>
<evidence type="ECO:0000313" key="7">
    <source>
        <dbReference type="Proteomes" id="UP000184330"/>
    </source>
</evidence>
<evidence type="ECO:0000256" key="2">
    <source>
        <dbReference type="ARBA" id="ARBA00022797"/>
    </source>
</evidence>
<feature type="active site" description="Proton donor" evidence="4">
    <location>
        <position position="313"/>
    </location>
</feature>
<evidence type="ECO:0000259" key="5">
    <source>
        <dbReference type="Pfam" id="PF06441"/>
    </source>
</evidence>
<dbReference type="STRING" id="576137.A0A1L7XUX8"/>
<dbReference type="Proteomes" id="UP000184330">
    <property type="component" value="Unassembled WGS sequence"/>
</dbReference>
<dbReference type="GO" id="GO:0097176">
    <property type="term" value="P:epoxide metabolic process"/>
    <property type="evidence" value="ECO:0007669"/>
    <property type="project" value="TreeGrafter"/>
</dbReference>
<dbReference type="PANTHER" id="PTHR21661">
    <property type="entry name" value="EPOXIDE HYDROLASE 1-RELATED"/>
    <property type="match status" value="1"/>
</dbReference>
<dbReference type="Gene3D" id="3.40.50.1820">
    <property type="entry name" value="alpha/beta hydrolase"/>
    <property type="match status" value="1"/>
</dbReference>
<sequence>MASPTPFKVAIPQEKLDLLKQKLSLTSFPTESSDVGWERGCPLADVQRLTKAWQTFDWRAAEAKLNEVPQFTTPIGVDGFGEIDVHFVWQRSSIKCAVPLLFVHGWPGSFIEVLKILPLLVDEARGEGPAFNIVAPSLPNFGFSQGVTIPGFGMAQYAECFHKLMTKLGYGEYVTQGGDIGYSVTRALGLLYPKSCKASHINLIPISVPPTWSKNPLLALRHAVSPYTEKEKKGLERSQWFEKEGRGYNLEQSTNPQTLAYALHDSPVALLSWIYEKLHDWSDAYPWTDDEILTWVSIYRFSRAGPGAAHRIYYESNHNYVAAGRGLKILNPVDMRSWLPIVKLGLSWNPKEIIVPPRMLGRTLGSVVYEADNESGGHFYAHERPEWLARDLRTMFGKTGGAFGVVKGREGY</sequence>
<dbReference type="InterPro" id="IPR010497">
    <property type="entry name" value="Epoxide_hydro_N"/>
</dbReference>
<dbReference type="InterPro" id="IPR029058">
    <property type="entry name" value="AB_hydrolase_fold"/>
</dbReference>
<evidence type="ECO:0000256" key="1">
    <source>
        <dbReference type="ARBA" id="ARBA00010088"/>
    </source>
</evidence>
<evidence type="ECO:0000256" key="4">
    <source>
        <dbReference type="PIRSR" id="PIRSR001112-1"/>
    </source>
</evidence>
<dbReference type="GO" id="GO:0004301">
    <property type="term" value="F:epoxide hydrolase activity"/>
    <property type="evidence" value="ECO:0007669"/>
    <property type="project" value="TreeGrafter"/>
</dbReference>
<organism evidence="6 7">
    <name type="scientific">Phialocephala subalpina</name>
    <dbReference type="NCBI Taxonomy" id="576137"/>
    <lineage>
        <taxon>Eukaryota</taxon>
        <taxon>Fungi</taxon>
        <taxon>Dikarya</taxon>
        <taxon>Ascomycota</taxon>
        <taxon>Pezizomycotina</taxon>
        <taxon>Leotiomycetes</taxon>
        <taxon>Helotiales</taxon>
        <taxon>Mollisiaceae</taxon>
        <taxon>Phialocephala</taxon>
        <taxon>Phialocephala fortinii species complex</taxon>
    </lineage>
</organism>
<evidence type="ECO:0000313" key="6">
    <source>
        <dbReference type="EMBL" id="CZR68834.1"/>
    </source>
</evidence>
<feature type="active site" description="Proton acceptor" evidence="4">
    <location>
        <position position="378"/>
    </location>
</feature>
<dbReference type="EMBL" id="FJOG01000060">
    <property type="protein sequence ID" value="CZR68834.1"/>
    <property type="molecule type" value="Genomic_DNA"/>
</dbReference>
<dbReference type="PANTHER" id="PTHR21661:SF35">
    <property type="entry name" value="EPOXIDE HYDROLASE"/>
    <property type="match status" value="1"/>
</dbReference>
<keyword evidence="3 6" id="KW-0378">Hydrolase</keyword>
<dbReference type="Pfam" id="PF06441">
    <property type="entry name" value="EHN"/>
    <property type="match status" value="1"/>
</dbReference>
<proteinExistence type="inferred from homology"/>
<protein>
    <submittedName>
        <fullName evidence="6">Related to epoxide hydrolase</fullName>
    </submittedName>
</protein>
<dbReference type="PIRSF" id="PIRSF001112">
    <property type="entry name" value="Epoxide_hydrolase"/>
    <property type="match status" value="1"/>
</dbReference>
<dbReference type="InterPro" id="IPR000639">
    <property type="entry name" value="Epox_hydrolase-like"/>
</dbReference>
<evidence type="ECO:0000256" key="3">
    <source>
        <dbReference type="ARBA" id="ARBA00022801"/>
    </source>
</evidence>
<feature type="domain" description="Epoxide hydrolase N-terminal" evidence="5">
    <location>
        <begin position="5"/>
        <end position="113"/>
    </location>
</feature>
<dbReference type="OrthoDB" id="7130006at2759"/>
<keyword evidence="2" id="KW-0058">Aromatic hydrocarbons catabolism</keyword>
<dbReference type="PRINTS" id="PR00412">
    <property type="entry name" value="EPOXHYDRLASE"/>
</dbReference>
<reference evidence="6 7" key="1">
    <citation type="submission" date="2016-03" db="EMBL/GenBank/DDBJ databases">
        <authorList>
            <person name="Ploux O."/>
        </authorList>
    </citation>
    <scope>NUCLEOTIDE SEQUENCE [LARGE SCALE GENOMIC DNA]</scope>
    <source>
        <strain evidence="6 7">UAMH 11012</strain>
    </source>
</reference>
<dbReference type="AlphaFoldDB" id="A0A1L7XUX8"/>
<accession>A0A1L7XUX8</accession>
<keyword evidence="7" id="KW-1185">Reference proteome</keyword>
<dbReference type="InterPro" id="IPR016292">
    <property type="entry name" value="Epoxide_hydrolase"/>
</dbReference>
<feature type="active site" description="Nucleophile" evidence="4">
    <location>
        <position position="179"/>
    </location>
</feature>